<dbReference type="InterPro" id="IPR008927">
    <property type="entry name" value="6-PGluconate_DH-like_C_sf"/>
</dbReference>
<feature type="non-terminal residue" evidence="4">
    <location>
        <position position="252"/>
    </location>
</feature>
<dbReference type="GO" id="GO:0006571">
    <property type="term" value="P:tyrosine biosynthetic process"/>
    <property type="evidence" value="ECO:0007669"/>
    <property type="project" value="TreeGrafter"/>
</dbReference>
<proteinExistence type="predicted"/>
<evidence type="ECO:0000259" key="2">
    <source>
        <dbReference type="Pfam" id="PF02153"/>
    </source>
</evidence>
<gene>
    <name evidence="4" type="ORF">METZ01_LOCUS414689</name>
</gene>
<evidence type="ECO:0000259" key="3">
    <source>
        <dbReference type="Pfam" id="PF20463"/>
    </source>
</evidence>
<feature type="domain" description="Prephenate dehydrogenase nucleotide-binding" evidence="2">
    <location>
        <begin position="16"/>
        <end position="165"/>
    </location>
</feature>
<organism evidence="4">
    <name type="scientific">marine metagenome</name>
    <dbReference type="NCBI Taxonomy" id="408172"/>
    <lineage>
        <taxon>unclassified sequences</taxon>
        <taxon>metagenomes</taxon>
        <taxon>ecological metagenomes</taxon>
    </lineage>
</organism>
<dbReference type="GO" id="GO:0008977">
    <property type="term" value="F:prephenate dehydrogenase (NAD+) activity"/>
    <property type="evidence" value="ECO:0007669"/>
    <property type="project" value="TreeGrafter"/>
</dbReference>
<dbReference type="Gene3D" id="3.40.50.720">
    <property type="entry name" value="NAD(P)-binding Rossmann-like Domain"/>
    <property type="match status" value="1"/>
</dbReference>
<evidence type="ECO:0000313" key="4">
    <source>
        <dbReference type="EMBL" id="SVD61835.1"/>
    </source>
</evidence>
<dbReference type="Gene3D" id="1.10.3660.10">
    <property type="entry name" value="6-phosphogluconate dehydrogenase C-terminal like domain"/>
    <property type="match status" value="1"/>
</dbReference>
<dbReference type="InterPro" id="IPR050812">
    <property type="entry name" value="Preph/Arog_dehydrog"/>
</dbReference>
<dbReference type="PANTHER" id="PTHR21363">
    <property type="entry name" value="PREPHENATE DEHYDROGENASE"/>
    <property type="match status" value="1"/>
</dbReference>
<accession>A0A382WTV4</accession>
<dbReference type="AlphaFoldDB" id="A0A382WTV4"/>
<feature type="domain" description="Prephenate dehydrogenase dimerization" evidence="3">
    <location>
        <begin position="169"/>
        <end position="251"/>
    </location>
</feature>
<dbReference type="SUPFAM" id="SSF48179">
    <property type="entry name" value="6-phosphogluconate dehydrogenase C-terminal domain-like"/>
    <property type="match status" value="1"/>
</dbReference>
<evidence type="ECO:0000256" key="1">
    <source>
        <dbReference type="ARBA" id="ARBA00023002"/>
    </source>
</evidence>
<dbReference type="InterPro" id="IPR046825">
    <property type="entry name" value="PDH_C"/>
</dbReference>
<protein>
    <submittedName>
        <fullName evidence="4">Uncharacterized protein</fullName>
    </submittedName>
</protein>
<name>A0A382WTV4_9ZZZZ</name>
<dbReference type="Pfam" id="PF02153">
    <property type="entry name" value="PDH_N"/>
    <property type="match status" value="1"/>
</dbReference>
<sequence>VASLAIIGLGLIGGSIAAGLKKRNPDYEIAAWDRNPQSLELGLAGGLIDASLNSAADIDTDLVVLALPVRALEELLPCLDFRDAVVTDVGSVKGHVLETFNKVTGAVPQNFVPGHPIAGSEQHGVAAADPDLFSGHRVILTPLADTDTVAADKVAEMWRELGATISYMTPEHHDQVLAQTSHLPHLLAYALVDTLSQGGDSLEVFQYAAGGFRDFSRIAASDPVMWRDIFLSNAERVVEILDRYVGEVASLR</sequence>
<dbReference type="Pfam" id="PF20463">
    <property type="entry name" value="PDH_C"/>
    <property type="match status" value="1"/>
</dbReference>
<feature type="non-terminal residue" evidence="4">
    <location>
        <position position="1"/>
    </location>
</feature>
<dbReference type="EMBL" id="UINC01162207">
    <property type="protein sequence ID" value="SVD61835.1"/>
    <property type="molecule type" value="Genomic_DNA"/>
</dbReference>
<dbReference type="InterPro" id="IPR036291">
    <property type="entry name" value="NAD(P)-bd_dom_sf"/>
</dbReference>
<dbReference type="SUPFAM" id="SSF51735">
    <property type="entry name" value="NAD(P)-binding Rossmann-fold domains"/>
    <property type="match status" value="1"/>
</dbReference>
<keyword evidence="1" id="KW-0560">Oxidoreductase</keyword>
<dbReference type="FunFam" id="3.40.50.720:FF:000208">
    <property type="entry name" value="Prephenate dehydrogenase"/>
    <property type="match status" value="1"/>
</dbReference>
<dbReference type="GO" id="GO:0070403">
    <property type="term" value="F:NAD+ binding"/>
    <property type="evidence" value="ECO:0007669"/>
    <property type="project" value="InterPro"/>
</dbReference>
<dbReference type="InterPro" id="IPR046826">
    <property type="entry name" value="PDH_N"/>
</dbReference>
<dbReference type="PANTHER" id="PTHR21363:SF0">
    <property type="entry name" value="PREPHENATE DEHYDROGENASE [NADP(+)]"/>
    <property type="match status" value="1"/>
</dbReference>
<reference evidence="4" key="1">
    <citation type="submission" date="2018-05" db="EMBL/GenBank/DDBJ databases">
        <authorList>
            <person name="Lanie J.A."/>
            <person name="Ng W.-L."/>
            <person name="Kazmierczak K.M."/>
            <person name="Andrzejewski T.M."/>
            <person name="Davidsen T.M."/>
            <person name="Wayne K.J."/>
            <person name="Tettelin H."/>
            <person name="Glass J.I."/>
            <person name="Rusch D."/>
            <person name="Podicherti R."/>
            <person name="Tsui H.-C.T."/>
            <person name="Winkler M.E."/>
        </authorList>
    </citation>
    <scope>NUCLEOTIDE SEQUENCE</scope>
</reference>